<reference evidence="5" key="1">
    <citation type="submission" date="2020-02" db="EMBL/GenBank/DDBJ databases">
        <title>Streptomyces sp. ASO4wet.</title>
        <authorList>
            <person name="Risdian C."/>
            <person name="Landwehr W."/>
            <person name="Schupp P."/>
            <person name="Wink J."/>
        </authorList>
    </citation>
    <scope>NUCLEOTIDE SEQUENCE [LARGE SCALE GENOMIC DNA]</scope>
    <source>
        <strain evidence="5">ASO4wet</strain>
    </source>
</reference>
<dbReference type="GO" id="GO:0005829">
    <property type="term" value="C:cytosol"/>
    <property type="evidence" value="ECO:0007669"/>
    <property type="project" value="TreeGrafter"/>
</dbReference>
<sequence>MPRKPAGEPDGSAGEFAESRGAPAGDRDGELATIGTTVRSTRRVLGMTVEALASRAGVSTGALSQLERGQGNPSLQTLQRLAAALGIPLVQLLRGAAEPEHHVVRAGHGPRLPAPSDDTRDSQVLRELLTPSSGRLQVIRSEVPPGFSNEGRSYRHLGQECVVVLSGRLKVSIGEEVVDLSQGDTITYDCTAAHWWANPGTETTVVLGAVTPLAF</sequence>
<dbReference type="Gene3D" id="1.10.260.40">
    <property type="entry name" value="lambda repressor-like DNA-binding domains"/>
    <property type="match status" value="1"/>
</dbReference>
<dbReference type="KEGG" id="sbat:G4Z16_05365"/>
<dbReference type="InterPro" id="IPR013096">
    <property type="entry name" value="Cupin_2"/>
</dbReference>
<name>A0A7T1WR38_9ACTN</name>
<dbReference type="InterPro" id="IPR014710">
    <property type="entry name" value="RmlC-like_jellyroll"/>
</dbReference>
<dbReference type="CDD" id="cd00093">
    <property type="entry name" value="HTH_XRE"/>
    <property type="match status" value="1"/>
</dbReference>
<dbReference type="PANTHER" id="PTHR46797">
    <property type="entry name" value="HTH-TYPE TRANSCRIPTIONAL REGULATOR"/>
    <property type="match status" value="1"/>
</dbReference>
<dbReference type="AlphaFoldDB" id="A0A7T1WR38"/>
<dbReference type="SUPFAM" id="SSF51182">
    <property type="entry name" value="RmlC-like cupins"/>
    <property type="match status" value="1"/>
</dbReference>
<keyword evidence="1" id="KW-0238">DNA-binding</keyword>
<organism evidence="4 5">
    <name type="scientific">Streptomyces bathyalis</name>
    <dbReference type="NCBI Taxonomy" id="2710756"/>
    <lineage>
        <taxon>Bacteria</taxon>
        <taxon>Bacillati</taxon>
        <taxon>Actinomycetota</taxon>
        <taxon>Actinomycetes</taxon>
        <taxon>Kitasatosporales</taxon>
        <taxon>Streptomycetaceae</taxon>
        <taxon>Streptomyces</taxon>
    </lineage>
</organism>
<keyword evidence="5" id="KW-1185">Reference proteome</keyword>
<dbReference type="SUPFAM" id="SSF47413">
    <property type="entry name" value="lambda repressor-like DNA-binding domains"/>
    <property type="match status" value="1"/>
</dbReference>
<dbReference type="EMBL" id="CP048882">
    <property type="protein sequence ID" value="QPP05921.1"/>
    <property type="molecule type" value="Genomic_DNA"/>
</dbReference>
<dbReference type="Pfam" id="PF01381">
    <property type="entry name" value="HTH_3"/>
    <property type="match status" value="1"/>
</dbReference>
<dbReference type="PANTHER" id="PTHR46797:SF1">
    <property type="entry name" value="METHYLPHOSPHONATE SYNTHASE"/>
    <property type="match status" value="1"/>
</dbReference>
<dbReference type="InterPro" id="IPR001387">
    <property type="entry name" value="Cro/C1-type_HTH"/>
</dbReference>
<dbReference type="GO" id="GO:0003700">
    <property type="term" value="F:DNA-binding transcription factor activity"/>
    <property type="evidence" value="ECO:0007669"/>
    <property type="project" value="TreeGrafter"/>
</dbReference>
<evidence type="ECO:0000256" key="1">
    <source>
        <dbReference type="ARBA" id="ARBA00023125"/>
    </source>
</evidence>
<protein>
    <submittedName>
        <fullName evidence="4">Helix-turn-helix domain-containing protein</fullName>
    </submittedName>
</protein>
<evidence type="ECO:0000313" key="4">
    <source>
        <dbReference type="EMBL" id="QPP05921.1"/>
    </source>
</evidence>
<accession>A0A7T1WR38</accession>
<dbReference type="InterPro" id="IPR011051">
    <property type="entry name" value="RmlC_Cupin_sf"/>
</dbReference>
<gene>
    <name evidence="4" type="ORF">G4Z16_05365</name>
</gene>
<dbReference type="SMART" id="SM00530">
    <property type="entry name" value="HTH_XRE"/>
    <property type="match status" value="1"/>
</dbReference>
<evidence type="ECO:0000256" key="2">
    <source>
        <dbReference type="SAM" id="MobiDB-lite"/>
    </source>
</evidence>
<dbReference type="Gene3D" id="2.60.120.10">
    <property type="entry name" value="Jelly Rolls"/>
    <property type="match status" value="1"/>
</dbReference>
<dbReference type="GO" id="GO:0003677">
    <property type="term" value="F:DNA binding"/>
    <property type="evidence" value="ECO:0007669"/>
    <property type="project" value="UniProtKB-KW"/>
</dbReference>
<proteinExistence type="predicted"/>
<dbReference type="Pfam" id="PF07883">
    <property type="entry name" value="Cupin_2"/>
    <property type="match status" value="1"/>
</dbReference>
<dbReference type="RefSeq" id="WP_197349442.1">
    <property type="nucleotide sequence ID" value="NZ_CP048882.1"/>
</dbReference>
<dbReference type="PROSITE" id="PS50943">
    <property type="entry name" value="HTH_CROC1"/>
    <property type="match status" value="1"/>
</dbReference>
<dbReference type="InterPro" id="IPR010982">
    <property type="entry name" value="Lambda_DNA-bd_dom_sf"/>
</dbReference>
<dbReference type="CDD" id="cd02209">
    <property type="entry name" value="cupin_XRE_C"/>
    <property type="match status" value="1"/>
</dbReference>
<dbReference type="InterPro" id="IPR050807">
    <property type="entry name" value="TransReg_Diox_bact_type"/>
</dbReference>
<evidence type="ECO:0000259" key="3">
    <source>
        <dbReference type="PROSITE" id="PS50943"/>
    </source>
</evidence>
<dbReference type="Proteomes" id="UP000595046">
    <property type="component" value="Chromosome"/>
</dbReference>
<evidence type="ECO:0000313" key="5">
    <source>
        <dbReference type="Proteomes" id="UP000595046"/>
    </source>
</evidence>
<feature type="region of interest" description="Disordered" evidence="2">
    <location>
        <begin position="1"/>
        <end position="32"/>
    </location>
</feature>
<feature type="domain" description="HTH cro/C1-type" evidence="3">
    <location>
        <begin position="38"/>
        <end position="92"/>
    </location>
</feature>